<comment type="caution">
    <text evidence="1">The sequence shown here is derived from an EMBL/GenBank/DDBJ whole genome shotgun (WGS) entry which is preliminary data.</text>
</comment>
<evidence type="ECO:0000313" key="2">
    <source>
        <dbReference type="Proteomes" id="UP000242814"/>
    </source>
</evidence>
<gene>
    <name evidence="1" type="ORF">ACO22_08098</name>
</gene>
<name>A0A1D2J365_PARBR</name>
<dbReference type="EMBL" id="LZYO01000947">
    <property type="protein sequence ID" value="ODH12607.1"/>
    <property type="molecule type" value="Genomic_DNA"/>
</dbReference>
<organism evidence="1 2">
    <name type="scientific">Paracoccidioides brasiliensis</name>
    <dbReference type="NCBI Taxonomy" id="121759"/>
    <lineage>
        <taxon>Eukaryota</taxon>
        <taxon>Fungi</taxon>
        <taxon>Dikarya</taxon>
        <taxon>Ascomycota</taxon>
        <taxon>Pezizomycotina</taxon>
        <taxon>Eurotiomycetes</taxon>
        <taxon>Eurotiomycetidae</taxon>
        <taxon>Onygenales</taxon>
        <taxon>Ajellomycetaceae</taxon>
        <taxon>Paracoccidioides</taxon>
    </lineage>
</organism>
<proteinExistence type="predicted"/>
<dbReference type="AlphaFoldDB" id="A0A1D2J365"/>
<feature type="non-terminal residue" evidence="1">
    <location>
        <position position="50"/>
    </location>
</feature>
<evidence type="ECO:0000313" key="1">
    <source>
        <dbReference type="EMBL" id="ODH12607.1"/>
    </source>
</evidence>
<dbReference type="Proteomes" id="UP000242814">
    <property type="component" value="Unassembled WGS sequence"/>
</dbReference>
<sequence>MEHSIVKVIKDLTAESKSMLIYATAVTAKMILSNNFSQTVSVIRQSHKKQ</sequence>
<accession>A0A1D2J365</accession>
<reference evidence="1 2" key="1">
    <citation type="submission" date="2016-06" db="EMBL/GenBank/DDBJ databases">
        <authorList>
            <person name="Kjaerup R.B."/>
            <person name="Dalgaard T.S."/>
            <person name="Juul-Madsen H.R."/>
        </authorList>
    </citation>
    <scope>NUCLEOTIDE SEQUENCE [LARGE SCALE GENOMIC DNA]</scope>
    <source>
        <strain evidence="1 2">Pb300</strain>
    </source>
</reference>
<protein>
    <submittedName>
        <fullName evidence="1">Uncharacterized protein</fullName>
    </submittedName>
</protein>
<dbReference type="VEuPathDB" id="FungiDB:PADG_08104"/>